<proteinExistence type="predicted"/>
<dbReference type="RefSeq" id="WP_021758125.1">
    <property type="nucleotide sequence ID" value="NZ_DAMDIH010000001.1"/>
</dbReference>
<protein>
    <submittedName>
        <fullName evidence="1">Uncharacterized protein</fullName>
    </submittedName>
</protein>
<comment type="caution">
    <text evidence="1">The sequence shown here is derived from an EMBL/GenBank/DDBJ whole genome shotgun (WGS) entry which is preliminary data.</text>
</comment>
<gene>
    <name evidence="1" type="ORF">FHX33_000308</name>
</gene>
<evidence type="ECO:0000313" key="1">
    <source>
        <dbReference type="EMBL" id="MBB2965576.1"/>
    </source>
</evidence>
<name>A0A7W4USQ5_LEIAQ</name>
<dbReference type="Proteomes" id="UP000538196">
    <property type="component" value="Unassembled WGS sequence"/>
</dbReference>
<organism evidence="1 2">
    <name type="scientific">Leifsonia aquatica</name>
    <name type="common">Corynebacterium aquaticum</name>
    <dbReference type="NCBI Taxonomy" id="144185"/>
    <lineage>
        <taxon>Bacteria</taxon>
        <taxon>Bacillati</taxon>
        <taxon>Actinomycetota</taxon>
        <taxon>Actinomycetes</taxon>
        <taxon>Micrococcales</taxon>
        <taxon>Microbacteriaceae</taxon>
        <taxon>Leifsonia</taxon>
    </lineage>
</organism>
<keyword evidence="2" id="KW-1185">Reference proteome</keyword>
<dbReference type="EMBL" id="JACHVP010000001">
    <property type="protein sequence ID" value="MBB2965576.1"/>
    <property type="molecule type" value="Genomic_DNA"/>
</dbReference>
<sequence length="52" mass="5749">MSDQDRDDSDDALVARLEVIEEQPLAARADAYAQLHAELSERLEGADAQRHG</sequence>
<dbReference type="AlphaFoldDB" id="A0A7W4USQ5"/>
<evidence type="ECO:0000313" key="2">
    <source>
        <dbReference type="Proteomes" id="UP000538196"/>
    </source>
</evidence>
<accession>A0A7W4USQ5</accession>
<reference evidence="1 2" key="1">
    <citation type="submission" date="2020-08" db="EMBL/GenBank/DDBJ databases">
        <title>Sequencing the genomes of 1000 actinobacteria strains.</title>
        <authorList>
            <person name="Klenk H.-P."/>
        </authorList>
    </citation>
    <scope>NUCLEOTIDE SEQUENCE [LARGE SCALE GENOMIC DNA]</scope>
    <source>
        <strain evidence="1 2">DSM 20146</strain>
    </source>
</reference>